<accession>A0AAV7B2X3</accession>
<evidence type="ECO:0000313" key="2">
    <source>
        <dbReference type="Proteomes" id="UP000824782"/>
    </source>
</evidence>
<protein>
    <submittedName>
        <fullName evidence="1">Uncharacterized protein</fullName>
    </submittedName>
</protein>
<dbReference type="EMBL" id="WNYA01000006">
    <property type="protein sequence ID" value="KAG8566210.1"/>
    <property type="molecule type" value="Genomic_DNA"/>
</dbReference>
<organism evidence="1 2">
    <name type="scientific">Engystomops pustulosus</name>
    <name type="common">Tungara frog</name>
    <name type="synonym">Physalaemus pustulosus</name>
    <dbReference type="NCBI Taxonomy" id="76066"/>
    <lineage>
        <taxon>Eukaryota</taxon>
        <taxon>Metazoa</taxon>
        <taxon>Chordata</taxon>
        <taxon>Craniata</taxon>
        <taxon>Vertebrata</taxon>
        <taxon>Euteleostomi</taxon>
        <taxon>Amphibia</taxon>
        <taxon>Batrachia</taxon>
        <taxon>Anura</taxon>
        <taxon>Neobatrachia</taxon>
        <taxon>Hyloidea</taxon>
        <taxon>Leptodactylidae</taxon>
        <taxon>Leiuperinae</taxon>
        <taxon>Engystomops</taxon>
    </lineage>
</organism>
<proteinExistence type="predicted"/>
<comment type="caution">
    <text evidence="1">The sequence shown here is derived from an EMBL/GenBank/DDBJ whole genome shotgun (WGS) entry which is preliminary data.</text>
</comment>
<reference evidence="1" key="1">
    <citation type="thesis" date="2020" institute="ProQuest LLC" country="789 East Eisenhower Parkway, Ann Arbor, MI, USA">
        <title>Comparative Genomics and Chromosome Evolution.</title>
        <authorList>
            <person name="Mudd A.B."/>
        </authorList>
    </citation>
    <scope>NUCLEOTIDE SEQUENCE</scope>
    <source>
        <strain evidence="1">237g6f4</strain>
        <tissue evidence="1">Blood</tissue>
    </source>
</reference>
<name>A0AAV7B2X3_ENGPU</name>
<sequence length="96" mass="10785">MFIHISLTKAKNKTKTDLFFNLQLSPPPSASLFPSSLTSSLSGFSYSTTLSVYLPATCPVFSSPQGNFYPSDKEYFGMFILFLTNNLKTLTNCFWF</sequence>
<dbReference type="Proteomes" id="UP000824782">
    <property type="component" value="Unassembled WGS sequence"/>
</dbReference>
<dbReference type="AlphaFoldDB" id="A0AAV7B2X3"/>
<evidence type="ECO:0000313" key="1">
    <source>
        <dbReference type="EMBL" id="KAG8566210.1"/>
    </source>
</evidence>
<keyword evidence="2" id="KW-1185">Reference proteome</keyword>
<gene>
    <name evidence="1" type="ORF">GDO81_013139</name>
</gene>